<proteinExistence type="predicted"/>
<accession>A0A6A7AS24</accession>
<name>A0A6A7AS24_9PLEO</name>
<feature type="region of interest" description="Disordered" evidence="1">
    <location>
        <begin position="186"/>
        <end position="227"/>
    </location>
</feature>
<evidence type="ECO:0000256" key="1">
    <source>
        <dbReference type="SAM" id="MobiDB-lite"/>
    </source>
</evidence>
<protein>
    <submittedName>
        <fullName evidence="2">Uncharacterized protein</fullName>
    </submittedName>
</protein>
<reference evidence="2" key="1">
    <citation type="submission" date="2020-01" db="EMBL/GenBank/DDBJ databases">
        <authorList>
            <consortium name="DOE Joint Genome Institute"/>
            <person name="Haridas S."/>
            <person name="Albert R."/>
            <person name="Binder M."/>
            <person name="Bloem J."/>
            <person name="Labutti K."/>
            <person name="Salamov A."/>
            <person name="Andreopoulos B."/>
            <person name="Baker S.E."/>
            <person name="Barry K."/>
            <person name="Bills G."/>
            <person name="Bluhm B.H."/>
            <person name="Cannon C."/>
            <person name="Castanera R."/>
            <person name="Culley D.E."/>
            <person name="Daum C."/>
            <person name="Ezra D."/>
            <person name="Gonzalez J.B."/>
            <person name="Henrissat B."/>
            <person name="Kuo A."/>
            <person name="Liang C."/>
            <person name="Lipzen A."/>
            <person name="Lutzoni F."/>
            <person name="Magnuson J."/>
            <person name="Mondo S."/>
            <person name="Nolan M."/>
            <person name="Ohm R."/>
            <person name="Pangilinan J."/>
            <person name="Park H.-J."/>
            <person name="Ramirez L."/>
            <person name="Alfaro M."/>
            <person name="Sun H."/>
            <person name="Tritt A."/>
            <person name="Yoshinaga Y."/>
            <person name="Zwiers L.-H."/>
            <person name="Turgeon B.G."/>
            <person name="Goodwin S.B."/>
            <person name="Spatafora J.W."/>
            <person name="Crous P.W."/>
            <person name="Grigoriev I.V."/>
        </authorList>
    </citation>
    <scope>NUCLEOTIDE SEQUENCE</scope>
    <source>
        <strain evidence="2">IPT5</strain>
    </source>
</reference>
<dbReference type="EMBL" id="MU006357">
    <property type="protein sequence ID" value="KAF2844968.1"/>
    <property type="molecule type" value="Genomic_DNA"/>
</dbReference>
<dbReference type="Proteomes" id="UP000799423">
    <property type="component" value="Unassembled WGS sequence"/>
</dbReference>
<keyword evidence="3" id="KW-1185">Reference proteome</keyword>
<gene>
    <name evidence="2" type="ORF">T440DRAFT_297009</name>
</gene>
<organism evidence="2 3">
    <name type="scientific">Plenodomus tracheiphilus IPT5</name>
    <dbReference type="NCBI Taxonomy" id="1408161"/>
    <lineage>
        <taxon>Eukaryota</taxon>
        <taxon>Fungi</taxon>
        <taxon>Dikarya</taxon>
        <taxon>Ascomycota</taxon>
        <taxon>Pezizomycotina</taxon>
        <taxon>Dothideomycetes</taxon>
        <taxon>Pleosporomycetidae</taxon>
        <taxon>Pleosporales</taxon>
        <taxon>Pleosporineae</taxon>
        <taxon>Leptosphaeriaceae</taxon>
        <taxon>Plenodomus</taxon>
    </lineage>
</organism>
<dbReference type="AlphaFoldDB" id="A0A6A7AS24"/>
<evidence type="ECO:0000313" key="2">
    <source>
        <dbReference type="EMBL" id="KAF2844968.1"/>
    </source>
</evidence>
<sequence>MLEKYLSRRSIFPDQPWSIARILLYAAFEYRIRGLPKSPCPRWKLFTVYTSSAVLRGLLVLSRPNHDVFAADFLAKPRRDSNPSHQTTIAIAICCCVQDNWIRSLLKIIGGPAEVKAWPAPSARCRVFCGRLDVVVDMLCPVTAQRRLHFSSELLRAPLQPASCATDLHVSKCTVCKETRLQSTPTASRNSIRSRAATRTAHVSRTVSTRTRQLPLPRSSWEGGIRD</sequence>
<evidence type="ECO:0000313" key="3">
    <source>
        <dbReference type="Proteomes" id="UP000799423"/>
    </source>
</evidence>
<feature type="compositionally biased region" description="Polar residues" evidence="1">
    <location>
        <begin position="201"/>
        <end position="212"/>
    </location>
</feature>